<protein>
    <submittedName>
        <fullName evidence="7">Uncharacterized protein</fullName>
    </submittedName>
</protein>
<evidence type="ECO:0000313" key="8">
    <source>
        <dbReference type="Proteomes" id="UP000289340"/>
    </source>
</evidence>
<evidence type="ECO:0000256" key="5">
    <source>
        <dbReference type="ARBA" id="ARBA00023157"/>
    </source>
</evidence>
<dbReference type="GO" id="GO:0050832">
    <property type="term" value="P:defense response to fungus"/>
    <property type="evidence" value="ECO:0007669"/>
    <property type="project" value="UniProtKB-KW"/>
</dbReference>
<evidence type="ECO:0000256" key="3">
    <source>
        <dbReference type="ARBA" id="ARBA00022577"/>
    </source>
</evidence>
<sequence length="71" mass="7745">MTRTLVSMILLKFFIFAAMVIVLFSLGVSSNQVCPGQCDDFSDCNAYCVAHNHKTGKCVVAPEVGFICCCF</sequence>
<dbReference type="InterPro" id="IPR010851">
    <property type="entry name" value="DEFL"/>
</dbReference>
<dbReference type="Pfam" id="PF25052">
    <property type="entry name" value="AtDEF-like"/>
    <property type="match status" value="1"/>
</dbReference>
<keyword evidence="2" id="KW-0929">Antimicrobial</keyword>
<evidence type="ECO:0000313" key="7">
    <source>
        <dbReference type="EMBL" id="RZB52588.1"/>
    </source>
</evidence>
<evidence type="ECO:0000256" key="6">
    <source>
        <dbReference type="SAM" id="Phobius"/>
    </source>
</evidence>
<feature type="transmembrane region" description="Helical" evidence="6">
    <location>
        <begin position="9"/>
        <end position="28"/>
    </location>
</feature>
<dbReference type="SMR" id="A0A445FUK2"/>
<reference evidence="7 8" key="1">
    <citation type="submission" date="2018-09" db="EMBL/GenBank/DDBJ databases">
        <title>A high-quality reference genome of wild soybean provides a powerful tool to mine soybean genomes.</title>
        <authorList>
            <person name="Xie M."/>
            <person name="Chung C.Y.L."/>
            <person name="Li M.-W."/>
            <person name="Wong F.-L."/>
            <person name="Chan T.-F."/>
            <person name="Lam H.-M."/>
        </authorList>
    </citation>
    <scope>NUCLEOTIDE SEQUENCE [LARGE SCALE GENOMIC DNA]</scope>
    <source>
        <strain evidence="8">cv. W05</strain>
        <tissue evidence="7">Hypocotyl of etiolated seedlings</tissue>
    </source>
</reference>
<comment type="caution">
    <text evidence="7">The sequence shown here is derived from an EMBL/GenBank/DDBJ whole genome shotgun (WGS) entry which is preliminary data.</text>
</comment>
<dbReference type="Proteomes" id="UP000289340">
    <property type="component" value="Chromosome 18"/>
</dbReference>
<comment type="similarity">
    <text evidence="1">Belongs to the DEFL family.</text>
</comment>
<dbReference type="InterPro" id="IPR036574">
    <property type="entry name" value="Scorpion_toxin-like_sf"/>
</dbReference>
<evidence type="ECO:0000256" key="2">
    <source>
        <dbReference type="ARBA" id="ARBA00022529"/>
    </source>
</evidence>
<keyword evidence="4" id="KW-0611">Plant defense</keyword>
<accession>A0A445FUK2</accession>
<evidence type="ECO:0000256" key="1">
    <source>
        <dbReference type="ARBA" id="ARBA00006722"/>
    </source>
</evidence>
<dbReference type="EMBL" id="QZWG01000018">
    <property type="protein sequence ID" value="RZB52588.1"/>
    <property type="molecule type" value="Genomic_DNA"/>
</dbReference>
<keyword evidence="5" id="KW-1015">Disulfide bond</keyword>
<dbReference type="Gene3D" id="3.30.30.10">
    <property type="entry name" value="Knottin, scorpion toxin-like"/>
    <property type="match status" value="1"/>
</dbReference>
<keyword evidence="6" id="KW-1133">Transmembrane helix</keyword>
<evidence type="ECO:0000256" key="4">
    <source>
        <dbReference type="ARBA" id="ARBA00022821"/>
    </source>
</evidence>
<keyword evidence="6" id="KW-0472">Membrane</keyword>
<dbReference type="GO" id="GO:0031640">
    <property type="term" value="P:killing of cells of another organism"/>
    <property type="evidence" value="ECO:0007669"/>
    <property type="project" value="UniProtKB-KW"/>
</dbReference>
<gene>
    <name evidence="7" type="ORF">D0Y65_048879</name>
</gene>
<name>A0A445FUK2_GLYSO</name>
<keyword evidence="6" id="KW-0812">Transmembrane</keyword>
<keyword evidence="8" id="KW-1185">Reference proteome</keyword>
<dbReference type="AlphaFoldDB" id="A0A445FUK2"/>
<organism evidence="7 8">
    <name type="scientific">Glycine soja</name>
    <name type="common">Wild soybean</name>
    <dbReference type="NCBI Taxonomy" id="3848"/>
    <lineage>
        <taxon>Eukaryota</taxon>
        <taxon>Viridiplantae</taxon>
        <taxon>Streptophyta</taxon>
        <taxon>Embryophyta</taxon>
        <taxon>Tracheophyta</taxon>
        <taxon>Spermatophyta</taxon>
        <taxon>Magnoliopsida</taxon>
        <taxon>eudicotyledons</taxon>
        <taxon>Gunneridae</taxon>
        <taxon>Pentapetalae</taxon>
        <taxon>rosids</taxon>
        <taxon>fabids</taxon>
        <taxon>Fabales</taxon>
        <taxon>Fabaceae</taxon>
        <taxon>Papilionoideae</taxon>
        <taxon>50 kb inversion clade</taxon>
        <taxon>NPAAA clade</taxon>
        <taxon>indigoferoid/millettioid clade</taxon>
        <taxon>Phaseoleae</taxon>
        <taxon>Glycine</taxon>
        <taxon>Glycine subgen. Soja</taxon>
    </lineage>
</organism>
<proteinExistence type="inferred from homology"/>
<keyword evidence="3" id="KW-0295">Fungicide</keyword>